<evidence type="ECO:0000313" key="2">
    <source>
        <dbReference type="Proteomes" id="UP000253606"/>
    </source>
</evidence>
<name>A0A2Z5G8E9_9BACT</name>
<gene>
    <name evidence="1" type="ORF">ACPOL_5853</name>
</gene>
<evidence type="ECO:0000313" key="1">
    <source>
        <dbReference type="EMBL" id="AXC15097.1"/>
    </source>
</evidence>
<dbReference type="AlphaFoldDB" id="A0A2Z5G8E9"/>
<sequence length="47" mass="4704">MIFPDCEVSTVADSLMRSSNLAGSGSETMAADGPIAIKRFGVGCGGP</sequence>
<dbReference type="Proteomes" id="UP000253606">
    <property type="component" value="Chromosome"/>
</dbReference>
<organism evidence="1 2">
    <name type="scientific">Acidisarcina polymorpha</name>
    <dbReference type="NCBI Taxonomy" id="2211140"/>
    <lineage>
        <taxon>Bacteria</taxon>
        <taxon>Pseudomonadati</taxon>
        <taxon>Acidobacteriota</taxon>
        <taxon>Terriglobia</taxon>
        <taxon>Terriglobales</taxon>
        <taxon>Acidobacteriaceae</taxon>
        <taxon>Acidisarcina</taxon>
    </lineage>
</organism>
<keyword evidence="2" id="KW-1185">Reference proteome</keyword>
<accession>A0A2Z5G8E9</accession>
<reference evidence="1 2" key="1">
    <citation type="journal article" date="2018" name="Front. Microbiol.">
        <title>Hydrolytic Capabilities as a Key to Environmental Success: Chitinolytic and Cellulolytic Acidobacteria From Acidic Sub-arctic Soils and Boreal Peatlands.</title>
        <authorList>
            <person name="Belova S.E."/>
            <person name="Ravin N.V."/>
            <person name="Pankratov T.A."/>
            <person name="Rakitin A.L."/>
            <person name="Ivanova A.A."/>
            <person name="Beletsky A.V."/>
            <person name="Mardanov A.V."/>
            <person name="Sinninghe Damste J.S."/>
            <person name="Dedysh S.N."/>
        </authorList>
    </citation>
    <scope>NUCLEOTIDE SEQUENCE [LARGE SCALE GENOMIC DNA]</scope>
    <source>
        <strain evidence="1 2">SBC82</strain>
    </source>
</reference>
<dbReference type="KEGG" id="abas:ACPOL_5853"/>
<dbReference type="EMBL" id="CP030840">
    <property type="protein sequence ID" value="AXC15097.1"/>
    <property type="molecule type" value="Genomic_DNA"/>
</dbReference>
<proteinExistence type="predicted"/>
<protein>
    <submittedName>
        <fullName evidence="1">Uncharacterized protein</fullName>
    </submittedName>
</protein>